<name>A0A210QZH6_MIZYE</name>
<keyword evidence="3" id="KW-1185">Reference proteome</keyword>
<feature type="chain" id="PRO_5012171228" evidence="1">
    <location>
        <begin position="21"/>
        <end position="227"/>
    </location>
</feature>
<proteinExistence type="predicted"/>
<evidence type="ECO:0000256" key="1">
    <source>
        <dbReference type="SAM" id="SignalP"/>
    </source>
</evidence>
<feature type="signal peptide" evidence="1">
    <location>
        <begin position="1"/>
        <end position="20"/>
    </location>
</feature>
<evidence type="ECO:0000313" key="3">
    <source>
        <dbReference type="Proteomes" id="UP000242188"/>
    </source>
</evidence>
<evidence type="ECO:0000313" key="2">
    <source>
        <dbReference type="EMBL" id="OWF54163.1"/>
    </source>
</evidence>
<comment type="caution">
    <text evidence="2">The sequence shown here is derived from an EMBL/GenBank/DDBJ whole genome shotgun (WGS) entry which is preliminary data.</text>
</comment>
<sequence>MKDLFFIILVVFSSWTFISGAMVTQSGRRNFQTSTRKNDSKVRSARLPAVSFSAGPAKSKCESQKCNPGYKKKVTANPTGGCPIVNCIRKQQAYCPPVNCQSNQKKSYSGKKLPNGCQEIKCVNNRQPQRAQRRRKGGCPSVRMCTPREEGYCEIPRIIYVNRQKCYLCPDVVKCNKRKCPDISLCPSANFQLDECLIPRKDKGGCKQCPEITKNCDQIGGVRKQLV</sequence>
<organism evidence="2 3">
    <name type="scientific">Mizuhopecten yessoensis</name>
    <name type="common">Japanese scallop</name>
    <name type="synonym">Patinopecten yessoensis</name>
    <dbReference type="NCBI Taxonomy" id="6573"/>
    <lineage>
        <taxon>Eukaryota</taxon>
        <taxon>Metazoa</taxon>
        <taxon>Spiralia</taxon>
        <taxon>Lophotrochozoa</taxon>
        <taxon>Mollusca</taxon>
        <taxon>Bivalvia</taxon>
        <taxon>Autobranchia</taxon>
        <taxon>Pteriomorphia</taxon>
        <taxon>Pectinida</taxon>
        <taxon>Pectinoidea</taxon>
        <taxon>Pectinidae</taxon>
        <taxon>Mizuhopecten</taxon>
    </lineage>
</organism>
<reference evidence="2 3" key="1">
    <citation type="journal article" date="2017" name="Nat. Ecol. Evol.">
        <title>Scallop genome provides insights into evolution of bilaterian karyotype and development.</title>
        <authorList>
            <person name="Wang S."/>
            <person name="Zhang J."/>
            <person name="Jiao W."/>
            <person name="Li J."/>
            <person name="Xun X."/>
            <person name="Sun Y."/>
            <person name="Guo X."/>
            <person name="Huan P."/>
            <person name="Dong B."/>
            <person name="Zhang L."/>
            <person name="Hu X."/>
            <person name="Sun X."/>
            <person name="Wang J."/>
            <person name="Zhao C."/>
            <person name="Wang Y."/>
            <person name="Wang D."/>
            <person name="Huang X."/>
            <person name="Wang R."/>
            <person name="Lv J."/>
            <person name="Li Y."/>
            <person name="Zhang Z."/>
            <person name="Liu B."/>
            <person name="Lu W."/>
            <person name="Hui Y."/>
            <person name="Liang J."/>
            <person name="Zhou Z."/>
            <person name="Hou R."/>
            <person name="Li X."/>
            <person name="Liu Y."/>
            <person name="Li H."/>
            <person name="Ning X."/>
            <person name="Lin Y."/>
            <person name="Zhao L."/>
            <person name="Xing Q."/>
            <person name="Dou J."/>
            <person name="Li Y."/>
            <person name="Mao J."/>
            <person name="Guo H."/>
            <person name="Dou H."/>
            <person name="Li T."/>
            <person name="Mu C."/>
            <person name="Jiang W."/>
            <person name="Fu Q."/>
            <person name="Fu X."/>
            <person name="Miao Y."/>
            <person name="Liu J."/>
            <person name="Yu Q."/>
            <person name="Li R."/>
            <person name="Liao H."/>
            <person name="Li X."/>
            <person name="Kong Y."/>
            <person name="Jiang Z."/>
            <person name="Chourrout D."/>
            <person name="Li R."/>
            <person name="Bao Z."/>
        </authorList>
    </citation>
    <scope>NUCLEOTIDE SEQUENCE [LARGE SCALE GENOMIC DNA]</scope>
    <source>
        <strain evidence="2 3">PY_sf001</strain>
    </source>
</reference>
<dbReference type="Proteomes" id="UP000242188">
    <property type="component" value="Unassembled WGS sequence"/>
</dbReference>
<gene>
    <name evidence="2" type="ORF">KP79_PYT18909</name>
</gene>
<protein>
    <submittedName>
        <fullName evidence="2">Uncharacterized protein</fullName>
    </submittedName>
</protein>
<dbReference type="EMBL" id="NEDP02001154">
    <property type="protein sequence ID" value="OWF54163.1"/>
    <property type="molecule type" value="Genomic_DNA"/>
</dbReference>
<accession>A0A210QZH6</accession>
<keyword evidence="1" id="KW-0732">Signal</keyword>
<dbReference type="AlphaFoldDB" id="A0A210QZH6"/>